<accession>U4T1L9</accession>
<evidence type="ECO:0000313" key="1">
    <source>
        <dbReference type="EMBL" id="ERL54657.1"/>
    </source>
</evidence>
<dbReference type="EMBL" id="AUSW01000035">
    <property type="protein sequence ID" value="ERL54657.1"/>
    <property type="molecule type" value="Genomic_DNA"/>
</dbReference>
<gene>
    <name evidence="1" type="ORF">M917_2805</name>
</gene>
<evidence type="ECO:0000313" key="2">
    <source>
        <dbReference type="Proteomes" id="UP000016761"/>
    </source>
</evidence>
<protein>
    <submittedName>
        <fullName evidence="1">Uncharacterized protein</fullName>
    </submittedName>
</protein>
<dbReference type="Proteomes" id="UP000016761">
    <property type="component" value="Unassembled WGS sequence"/>
</dbReference>
<reference evidence="1 2" key="1">
    <citation type="journal article" date="2013" name="Genome Announc.">
        <title>Draft Genome Sequence of Psychrobacter aquaticus Strain CMS 56T, Isolated from a Cyanobacterial Mat Sample Collected from Water Bodies in the McMurdo Dry Valley Region of Antarctica.</title>
        <authorList>
            <person name="Reddy G.S."/>
            <person name="Ara S."/>
            <person name="Singh A."/>
            <person name="Kumar Pinnaka A."/>
            <person name="Shivaji S."/>
        </authorList>
    </citation>
    <scope>NUCLEOTIDE SEQUENCE [LARGE SCALE GENOMIC DNA]</scope>
    <source>
        <strain evidence="1 2">CMS 56</strain>
    </source>
</reference>
<comment type="caution">
    <text evidence="1">The sequence shown here is derived from an EMBL/GenBank/DDBJ whole genome shotgun (WGS) entry which is preliminary data.</text>
</comment>
<proteinExistence type="predicted"/>
<dbReference type="AlphaFoldDB" id="U4T1L9"/>
<dbReference type="PATRIC" id="fig|1354303.4.peg.2763"/>
<organism evidence="1 2">
    <name type="scientific">Psychrobacter aquaticus CMS 56</name>
    <dbReference type="NCBI Taxonomy" id="1354303"/>
    <lineage>
        <taxon>Bacteria</taxon>
        <taxon>Pseudomonadati</taxon>
        <taxon>Pseudomonadota</taxon>
        <taxon>Gammaproteobacteria</taxon>
        <taxon>Moraxellales</taxon>
        <taxon>Moraxellaceae</taxon>
        <taxon>Psychrobacter</taxon>
    </lineage>
</organism>
<name>U4T1L9_9GAMM</name>
<sequence length="53" mass="6158">MAFKNLFEVIKSEKIFENATADQVMMDAIFGAPSIFFDDEQLELNKLFSDNYM</sequence>
<keyword evidence="2" id="KW-1185">Reference proteome</keyword>